<name>A0ABT5WZV8_9ENTE</name>
<evidence type="ECO:0000313" key="4">
    <source>
        <dbReference type="Proteomes" id="UP001147148"/>
    </source>
</evidence>
<dbReference type="Proteomes" id="UP001147148">
    <property type="component" value="Unassembled WGS sequence"/>
</dbReference>
<dbReference type="RefSeq" id="WP_275470944.1">
    <property type="nucleotide sequence ID" value="NZ_JAPDSH010000002.1"/>
</dbReference>
<keyword evidence="4" id="KW-1185">Reference proteome</keyword>
<reference evidence="3" key="1">
    <citation type="submission" date="2022-10" db="EMBL/GenBank/DDBJ databases">
        <title>Vagococcus sp. isolated from poultry meat.</title>
        <authorList>
            <person name="Johansson P."/>
            <person name="Bjorkroth J."/>
        </authorList>
    </citation>
    <scope>NUCLEOTIDE SEQUENCE</scope>
    <source>
        <strain evidence="3">PNs007</strain>
    </source>
</reference>
<dbReference type="HAMAP" id="MF_01507">
    <property type="entry name" value="UPF0297"/>
    <property type="match status" value="1"/>
</dbReference>
<comment type="caution">
    <text evidence="3">The sequence shown here is derived from an EMBL/GenBank/DDBJ whole genome shotgun (WGS) entry which is preliminary data.</text>
</comment>
<evidence type="ECO:0000256" key="1">
    <source>
        <dbReference type="ARBA" id="ARBA00010888"/>
    </source>
</evidence>
<dbReference type="NCBIfam" id="NF003997">
    <property type="entry name" value="PRK05473.1"/>
    <property type="match status" value="1"/>
</dbReference>
<evidence type="ECO:0000313" key="3">
    <source>
        <dbReference type="EMBL" id="MDF0479295.1"/>
    </source>
</evidence>
<dbReference type="EMBL" id="JAPDSH010000002">
    <property type="protein sequence ID" value="MDF0479295.1"/>
    <property type="molecule type" value="Genomic_DNA"/>
</dbReference>
<gene>
    <name evidence="3" type="ORF">OL233_03245</name>
</gene>
<protein>
    <recommendedName>
        <fullName evidence="2">UPF0297 protein OL233_03245</fullName>
    </recommendedName>
</protein>
<proteinExistence type="inferred from homology"/>
<dbReference type="InterPro" id="IPR009309">
    <property type="entry name" value="IreB"/>
</dbReference>
<dbReference type="Pfam" id="PF06135">
    <property type="entry name" value="IreB"/>
    <property type="match status" value="1"/>
</dbReference>
<dbReference type="PANTHER" id="PTHR40067:SF1">
    <property type="entry name" value="UPF0297 PROTEIN YRZL"/>
    <property type="match status" value="1"/>
</dbReference>
<organism evidence="3 4">
    <name type="scientific">Vagococcus proximus</name>
    <dbReference type="NCBI Taxonomy" id="2991417"/>
    <lineage>
        <taxon>Bacteria</taxon>
        <taxon>Bacillati</taxon>
        <taxon>Bacillota</taxon>
        <taxon>Bacilli</taxon>
        <taxon>Lactobacillales</taxon>
        <taxon>Enterococcaceae</taxon>
        <taxon>Vagococcus</taxon>
    </lineage>
</organism>
<dbReference type="PIRSF" id="PIRSF037258">
    <property type="entry name" value="DUF965_bac"/>
    <property type="match status" value="1"/>
</dbReference>
<accession>A0ABT5WZV8</accession>
<evidence type="ECO:0000256" key="2">
    <source>
        <dbReference type="HAMAP-Rule" id="MF_01507"/>
    </source>
</evidence>
<dbReference type="PANTHER" id="PTHR40067">
    <property type="entry name" value="UPF0297 PROTEIN YRZL"/>
    <property type="match status" value="1"/>
</dbReference>
<comment type="similarity">
    <text evidence="1 2">Belongs to the UPF0297 family.</text>
</comment>
<sequence>MSFTDETVQFNVDEFAKQTVGETLKTVYQALEEKGYNPINQIVGYLLSGDPAYIPRYQDARNLIRRHERDEIMEELVRNYLTNSGLDVK</sequence>